<comment type="subcellular location">
    <subcellularLocation>
        <location evidence="1 10">Periplasm</location>
    </subcellularLocation>
</comment>
<reference evidence="11 12" key="1">
    <citation type="submission" date="2016-05" db="EMBL/GenBank/DDBJ databases">
        <title>Genomic Taxonomy of the Vibrionaceae.</title>
        <authorList>
            <person name="Gomez-Gil B."/>
            <person name="Enciso-Ibarra J."/>
        </authorList>
    </citation>
    <scope>NUCLEOTIDE SEQUENCE [LARGE SCALE GENOMIC DNA]</scope>
    <source>
        <strain evidence="11 12">CAIM 1920</strain>
    </source>
</reference>
<evidence type="ECO:0000256" key="7">
    <source>
        <dbReference type="ARBA" id="ARBA00022764"/>
    </source>
</evidence>
<evidence type="ECO:0000256" key="5">
    <source>
        <dbReference type="ARBA" id="ARBA00022448"/>
    </source>
</evidence>
<dbReference type="AlphaFoldDB" id="A0A1C3EM27"/>
<keyword evidence="5 10" id="KW-0813">Transport</keyword>
<evidence type="ECO:0000256" key="2">
    <source>
        <dbReference type="ARBA" id="ARBA00007615"/>
    </source>
</evidence>
<feature type="chain" id="PRO_5009005344" description="Outer-membrane lipoprotein carrier protein" evidence="10">
    <location>
        <begin position="19"/>
        <end position="200"/>
    </location>
</feature>
<evidence type="ECO:0000256" key="8">
    <source>
        <dbReference type="ARBA" id="ARBA00022927"/>
    </source>
</evidence>
<dbReference type="InterPro" id="IPR004564">
    <property type="entry name" value="OM_lipoprot_carrier_LolA-like"/>
</dbReference>
<dbReference type="HAMAP" id="MF_00240">
    <property type="entry name" value="LolA"/>
    <property type="match status" value="1"/>
</dbReference>
<dbReference type="GO" id="GO:0030288">
    <property type="term" value="C:outer membrane-bounded periplasmic space"/>
    <property type="evidence" value="ECO:0007669"/>
    <property type="project" value="TreeGrafter"/>
</dbReference>
<dbReference type="RefSeq" id="WP_068900595.1">
    <property type="nucleotide sequence ID" value="NZ_JBHUIF010000009.1"/>
</dbReference>
<dbReference type="NCBIfam" id="TIGR00547">
    <property type="entry name" value="lolA"/>
    <property type="match status" value="1"/>
</dbReference>
<evidence type="ECO:0000256" key="4">
    <source>
        <dbReference type="ARBA" id="ARBA00014035"/>
    </source>
</evidence>
<keyword evidence="6 10" id="KW-0732">Signal</keyword>
<proteinExistence type="inferred from homology"/>
<dbReference type="SUPFAM" id="SSF89392">
    <property type="entry name" value="Prokaryotic lipoproteins and lipoprotein localization factors"/>
    <property type="match status" value="1"/>
</dbReference>
<keyword evidence="12" id="KW-1185">Reference proteome</keyword>
<evidence type="ECO:0000313" key="11">
    <source>
        <dbReference type="EMBL" id="ODA34275.1"/>
    </source>
</evidence>
<dbReference type="GO" id="GO:0044874">
    <property type="term" value="P:lipoprotein localization to outer membrane"/>
    <property type="evidence" value="ECO:0007669"/>
    <property type="project" value="UniProtKB-UniRule"/>
</dbReference>
<evidence type="ECO:0000256" key="3">
    <source>
        <dbReference type="ARBA" id="ARBA00011245"/>
    </source>
</evidence>
<evidence type="ECO:0000256" key="6">
    <source>
        <dbReference type="ARBA" id="ARBA00022729"/>
    </source>
</evidence>
<organism evidence="11 12">
    <name type="scientific">Veronia pacifica</name>
    <dbReference type="NCBI Taxonomy" id="1080227"/>
    <lineage>
        <taxon>Bacteria</taxon>
        <taxon>Pseudomonadati</taxon>
        <taxon>Pseudomonadota</taxon>
        <taxon>Gammaproteobacteria</taxon>
        <taxon>Vibrionales</taxon>
        <taxon>Vibrionaceae</taxon>
        <taxon>Veronia</taxon>
    </lineage>
</organism>
<comment type="caution">
    <text evidence="11">The sequence shown here is derived from an EMBL/GenBank/DDBJ whole genome shotgun (WGS) entry which is preliminary data.</text>
</comment>
<dbReference type="InterPro" id="IPR018323">
    <property type="entry name" value="OM_lipoprot_carrier_LolA_Pbac"/>
</dbReference>
<dbReference type="OrthoDB" id="9787361at2"/>
<sequence length="200" mass="22431" precursor="true">MKKYLLVATLLLPTICFAATPQQELSERLSRVNAFSADFSQTVTSQEGDILKKGKGTLAVKRPNLFNYTPSSDEENMLVSDGKTLWVYDPFVEQTTAMWLNDGTDQTPFVLLTRNDQKDWLNYQVSQKGDRFTLTPIKASTQNALVLDVLPNGEVKGFTVEEQNGPTIEYKLVTFKADTPPANLFQFISPQGADIDDQRQ</sequence>
<dbReference type="InterPro" id="IPR029046">
    <property type="entry name" value="LolA/LolB/LppX"/>
</dbReference>
<dbReference type="GO" id="GO:0042953">
    <property type="term" value="P:lipoprotein transport"/>
    <property type="evidence" value="ECO:0007669"/>
    <property type="project" value="InterPro"/>
</dbReference>
<evidence type="ECO:0000256" key="1">
    <source>
        <dbReference type="ARBA" id="ARBA00004418"/>
    </source>
</evidence>
<dbReference type="PANTHER" id="PTHR35869">
    <property type="entry name" value="OUTER-MEMBRANE LIPOPROTEIN CARRIER PROTEIN"/>
    <property type="match status" value="1"/>
</dbReference>
<dbReference type="STRING" id="1080227.A8L45_06930"/>
<dbReference type="Gene3D" id="2.50.20.10">
    <property type="entry name" value="Lipoprotein localisation LolA/LolB/LppX"/>
    <property type="match status" value="1"/>
</dbReference>
<gene>
    <name evidence="10" type="primary">lolA</name>
    <name evidence="11" type="ORF">A8L45_06930</name>
</gene>
<accession>A0A1C3EM27</accession>
<dbReference type="PANTHER" id="PTHR35869:SF1">
    <property type="entry name" value="OUTER-MEMBRANE LIPOPROTEIN CARRIER PROTEIN"/>
    <property type="match status" value="1"/>
</dbReference>
<evidence type="ECO:0000256" key="10">
    <source>
        <dbReference type="HAMAP-Rule" id="MF_00240"/>
    </source>
</evidence>
<dbReference type="CDD" id="cd16325">
    <property type="entry name" value="LolA"/>
    <property type="match status" value="1"/>
</dbReference>
<protein>
    <recommendedName>
        <fullName evidence="4 10">Outer-membrane lipoprotein carrier protein</fullName>
    </recommendedName>
</protein>
<evidence type="ECO:0000256" key="9">
    <source>
        <dbReference type="ARBA" id="ARBA00023186"/>
    </source>
</evidence>
<keyword evidence="7 10" id="KW-0574">Periplasm</keyword>
<comment type="similarity">
    <text evidence="2 10">Belongs to the LolA family.</text>
</comment>
<feature type="signal peptide" evidence="10">
    <location>
        <begin position="1"/>
        <end position="18"/>
    </location>
</feature>
<keyword evidence="11" id="KW-0449">Lipoprotein</keyword>
<keyword evidence="9 10" id="KW-0143">Chaperone</keyword>
<name>A0A1C3EM27_9GAMM</name>
<dbReference type="EMBL" id="LYBM01000009">
    <property type="protein sequence ID" value="ODA34275.1"/>
    <property type="molecule type" value="Genomic_DNA"/>
</dbReference>
<keyword evidence="8 10" id="KW-0653">Protein transport</keyword>
<evidence type="ECO:0000313" key="12">
    <source>
        <dbReference type="Proteomes" id="UP000094936"/>
    </source>
</evidence>
<dbReference type="Pfam" id="PF03548">
    <property type="entry name" value="LolA"/>
    <property type="match status" value="1"/>
</dbReference>
<comment type="subunit">
    <text evidence="3 10">Monomer.</text>
</comment>
<dbReference type="Proteomes" id="UP000094936">
    <property type="component" value="Unassembled WGS sequence"/>
</dbReference>
<comment type="function">
    <text evidence="10">Participates in the translocation of lipoproteins from the inner membrane to the outer membrane. Only forms a complex with a lipoprotein if the residue after the N-terminal Cys is not an aspartate (The Asp acts as a targeting signal to indicate that the lipoprotein should stay in the inner membrane).</text>
</comment>